<name>A0AAP0KI92_9MAGN</name>
<evidence type="ECO:0000313" key="2">
    <source>
        <dbReference type="EMBL" id="KAK9152238.1"/>
    </source>
</evidence>
<keyword evidence="3" id="KW-1185">Reference proteome</keyword>
<feature type="compositionally biased region" description="Basic and acidic residues" evidence="1">
    <location>
        <begin position="122"/>
        <end position="137"/>
    </location>
</feature>
<dbReference type="EMBL" id="JBBNAF010000004">
    <property type="protein sequence ID" value="KAK9152238.1"/>
    <property type="molecule type" value="Genomic_DNA"/>
</dbReference>
<proteinExistence type="predicted"/>
<reference evidence="2 3" key="1">
    <citation type="submission" date="2024-01" db="EMBL/GenBank/DDBJ databases">
        <title>Genome assemblies of Stephania.</title>
        <authorList>
            <person name="Yang L."/>
        </authorList>
    </citation>
    <scope>NUCLEOTIDE SEQUENCE [LARGE SCALE GENOMIC DNA]</scope>
    <source>
        <strain evidence="2">YNDBR</strain>
        <tissue evidence="2">Leaf</tissue>
    </source>
</reference>
<sequence>MQVVRRRRLPTPSKYDYDMVLKDKSDMTEEKNLDQMTYTLVDGKWVSNLLLNEPSTPVTKGKNINTNKKVVEQYSQSESDKEEETPVHGEETTDDVEDMEEENSNYVDDEDAAVDEGLTEQVPRDPYDSQDDMKVDSGGKAASLAHDDDDVGHDFIAESVTVDKGNDKGKDPANEKVKDLDIRVMFGNMGNVFNSTIASLEDRFSKDLFHNYRMMDDRVRGIEENIVDHGSVLQRALTQMTTQIRMRHDQ</sequence>
<organism evidence="2 3">
    <name type="scientific">Stephania yunnanensis</name>
    <dbReference type="NCBI Taxonomy" id="152371"/>
    <lineage>
        <taxon>Eukaryota</taxon>
        <taxon>Viridiplantae</taxon>
        <taxon>Streptophyta</taxon>
        <taxon>Embryophyta</taxon>
        <taxon>Tracheophyta</taxon>
        <taxon>Spermatophyta</taxon>
        <taxon>Magnoliopsida</taxon>
        <taxon>Ranunculales</taxon>
        <taxon>Menispermaceae</taxon>
        <taxon>Menispermoideae</taxon>
        <taxon>Cissampelideae</taxon>
        <taxon>Stephania</taxon>
    </lineage>
</organism>
<evidence type="ECO:0000313" key="3">
    <source>
        <dbReference type="Proteomes" id="UP001420932"/>
    </source>
</evidence>
<dbReference type="AlphaFoldDB" id="A0AAP0KI92"/>
<protein>
    <submittedName>
        <fullName evidence="2">Uncharacterized protein</fullName>
    </submittedName>
</protein>
<feature type="compositionally biased region" description="Polar residues" evidence="1">
    <location>
        <begin position="53"/>
        <end position="77"/>
    </location>
</feature>
<dbReference type="Proteomes" id="UP001420932">
    <property type="component" value="Unassembled WGS sequence"/>
</dbReference>
<gene>
    <name evidence="2" type="ORF">Syun_010547</name>
</gene>
<feature type="compositionally biased region" description="Acidic residues" evidence="1">
    <location>
        <begin position="92"/>
        <end position="118"/>
    </location>
</feature>
<comment type="caution">
    <text evidence="2">The sequence shown here is derived from an EMBL/GenBank/DDBJ whole genome shotgun (WGS) entry which is preliminary data.</text>
</comment>
<accession>A0AAP0KI92</accession>
<evidence type="ECO:0000256" key="1">
    <source>
        <dbReference type="SAM" id="MobiDB-lite"/>
    </source>
</evidence>
<feature type="region of interest" description="Disordered" evidence="1">
    <location>
        <begin position="53"/>
        <end position="150"/>
    </location>
</feature>